<comment type="catalytic activity">
    <reaction evidence="18">
        <text>a ubiquinone + NADH + 5 H(+)(in) = a ubiquinol + NAD(+) + 4 H(+)(out)</text>
        <dbReference type="Rhea" id="RHEA:29091"/>
        <dbReference type="Rhea" id="RHEA-COMP:9565"/>
        <dbReference type="Rhea" id="RHEA-COMP:9566"/>
        <dbReference type="ChEBI" id="CHEBI:15378"/>
        <dbReference type="ChEBI" id="CHEBI:16389"/>
        <dbReference type="ChEBI" id="CHEBI:17976"/>
        <dbReference type="ChEBI" id="CHEBI:57540"/>
        <dbReference type="ChEBI" id="CHEBI:57945"/>
        <dbReference type="EC" id="7.1.1.2"/>
    </reaction>
</comment>
<dbReference type="GeneTree" id="ENSGT00390000003988"/>
<dbReference type="GO" id="GO:0008137">
    <property type="term" value="F:NADH dehydrogenase (ubiquinone) activity"/>
    <property type="evidence" value="ECO:0007669"/>
    <property type="project" value="UniProtKB-EC"/>
</dbReference>
<keyword evidence="6" id="KW-0679">Respiratory chain</keyword>
<comment type="subunit">
    <text evidence="16">Core subunit of respiratory chain NADH dehydrogenase (Complex I) which is composed of 45 different subunits.</text>
</comment>
<evidence type="ECO:0000256" key="1">
    <source>
        <dbReference type="ARBA" id="ARBA00004448"/>
    </source>
</evidence>
<protein>
    <recommendedName>
        <fullName evidence="4">NADH-ubiquinone oxidoreductase chain 6</fullName>
        <ecNumber evidence="3">7.1.1.2</ecNumber>
    </recommendedName>
    <alternativeName>
        <fullName evidence="17">NADH dehydrogenase subunit 6</fullName>
    </alternativeName>
</protein>
<dbReference type="InterPro" id="IPR050269">
    <property type="entry name" value="ComplexI_Subunit6"/>
</dbReference>
<keyword evidence="10" id="KW-0249">Electron transport</keyword>
<evidence type="ECO:0000313" key="21">
    <source>
        <dbReference type="Proteomes" id="UP000233100"/>
    </source>
</evidence>
<evidence type="ECO:0000256" key="15">
    <source>
        <dbReference type="ARBA" id="ARBA00024313"/>
    </source>
</evidence>
<keyword evidence="12" id="KW-0520">NAD</keyword>
<evidence type="ECO:0000256" key="2">
    <source>
        <dbReference type="ARBA" id="ARBA00005698"/>
    </source>
</evidence>
<sequence>MICKVRQAVRSEPKFHHMERLGGVGKSMREWLIVFMIGLDLRIGVIGAFIVEVQRWFFMPLVMVGVHVEAMAYILFTLSVLLVMGFVEAMAYILFTLSVLLVMGFVGFSSKPSPIYGGLALIVSGVVGCVIVLNCGGVYMGLMMFLVYLGGMMVVFGYTTAMAIEEYPETWGSGLEVLGGLLVGLIMEVVLVLWVLSLDEAVVVVVSFSDTGDWVIFEGEGSGLIRGDSIGAGALYDYGR</sequence>
<dbReference type="AlphaFoldDB" id="A0A2K5X9U6"/>
<feature type="transmembrane region" description="Helical" evidence="19">
    <location>
        <begin position="115"/>
        <end position="133"/>
    </location>
</feature>
<keyword evidence="14 19" id="KW-0472">Membrane</keyword>
<dbReference type="Ensembl" id="ENSMFAT00000070990.2">
    <property type="protein sequence ID" value="ENSMFAP00000046147.2"/>
    <property type="gene ID" value="ENSMFAG00000046426.2"/>
</dbReference>
<evidence type="ECO:0000256" key="19">
    <source>
        <dbReference type="SAM" id="Phobius"/>
    </source>
</evidence>
<evidence type="ECO:0000256" key="7">
    <source>
        <dbReference type="ARBA" id="ARBA00022692"/>
    </source>
</evidence>
<comment type="similarity">
    <text evidence="2">Belongs to the complex I subunit 6 family.</text>
</comment>
<keyword evidence="13" id="KW-0496">Mitochondrion</keyword>
<keyword evidence="11 19" id="KW-1133">Transmembrane helix</keyword>
<name>A0A2K5X9U6_MACFA</name>
<evidence type="ECO:0000313" key="20">
    <source>
        <dbReference type="Ensembl" id="ENSMFAP00000046147.2"/>
    </source>
</evidence>
<evidence type="ECO:0000256" key="6">
    <source>
        <dbReference type="ARBA" id="ARBA00022660"/>
    </source>
</evidence>
<dbReference type="Bgee" id="ENSMFAG00000046426">
    <property type="expression patterns" value="Expressed in heart and 13 other cell types or tissues"/>
</dbReference>
<evidence type="ECO:0000256" key="14">
    <source>
        <dbReference type="ARBA" id="ARBA00023136"/>
    </source>
</evidence>
<evidence type="ECO:0000256" key="9">
    <source>
        <dbReference type="ARBA" id="ARBA00022967"/>
    </source>
</evidence>
<keyword evidence="7 19" id="KW-0812">Transmembrane</keyword>
<evidence type="ECO:0000256" key="10">
    <source>
        <dbReference type="ARBA" id="ARBA00022982"/>
    </source>
</evidence>
<feature type="transmembrane region" description="Helical" evidence="19">
    <location>
        <begin position="145"/>
        <end position="165"/>
    </location>
</feature>
<dbReference type="EC" id="7.1.1.2" evidence="3"/>
<evidence type="ECO:0000256" key="8">
    <source>
        <dbReference type="ARBA" id="ARBA00022792"/>
    </source>
</evidence>
<evidence type="ECO:0000256" key="11">
    <source>
        <dbReference type="ARBA" id="ARBA00022989"/>
    </source>
</evidence>
<keyword evidence="8" id="KW-0999">Mitochondrion inner membrane</keyword>
<feature type="transmembrane region" description="Helical" evidence="19">
    <location>
        <begin position="57"/>
        <end position="82"/>
    </location>
</feature>
<evidence type="ECO:0000256" key="13">
    <source>
        <dbReference type="ARBA" id="ARBA00023128"/>
    </source>
</evidence>
<dbReference type="Proteomes" id="UP000233100">
    <property type="component" value="Unplaced"/>
</dbReference>
<evidence type="ECO:0000256" key="4">
    <source>
        <dbReference type="ARBA" id="ARBA00021095"/>
    </source>
</evidence>
<keyword evidence="5" id="KW-0813">Transport</keyword>
<evidence type="ECO:0000256" key="18">
    <source>
        <dbReference type="ARBA" id="ARBA00049551"/>
    </source>
</evidence>
<dbReference type="InterPro" id="IPR001457">
    <property type="entry name" value="NADH_UbQ/plastoQ_OxRdtase_su6"/>
</dbReference>
<dbReference type="GO" id="GO:0005743">
    <property type="term" value="C:mitochondrial inner membrane"/>
    <property type="evidence" value="ECO:0007669"/>
    <property type="project" value="UniProtKB-SubCell"/>
</dbReference>
<evidence type="ECO:0000256" key="12">
    <source>
        <dbReference type="ARBA" id="ARBA00023027"/>
    </source>
</evidence>
<organism evidence="20 21">
    <name type="scientific">Macaca fascicularis</name>
    <name type="common">Crab-eating macaque</name>
    <name type="synonym">Cynomolgus monkey</name>
    <dbReference type="NCBI Taxonomy" id="9541"/>
    <lineage>
        <taxon>Eukaryota</taxon>
        <taxon>Metazoa</taxon>
        <taxon>Chordata</taxon>
        <taxon>Craniata</taxon>
        <taxon>Vertebrata</taxon>
        <taxon>Euteleostomi</taxon>
        <taxon>Mammalia</taxon>
        <taxon>Eutheria</taxon>
        <taxon>Euarchontoglires</taxon>
        <taxon>Primates</taxon>
        <taxon>Haplorrhini</taxon>
        <taxon>Catarrhini</taxon>
        <taxon>Cercopithecidae</taxon>
        <taxon>Cercopithecinae</taxon>
        <taxon>Macaca</taxon>
    </lineage>
</organism>
<dbReference type="PANTHER" id="PTHR11435">
    <property type="entry name" value="NADH UBIQUINONE OXIDOREDUCTASE SUBUNIT ND6"/>
    <property type="match status" value="1"/>
</dbReference>
<keyword evidence="21" id="KW-1185">Reference proteome</keyword>
<reference evidence="20" key="2">
    <citation type="submission" date="2025-09" db="UniProtKB">
        <authorList>
            <consortium name="Ensembl"/>
        </authorList>
    </citation>
    <scope>IDENTIFICATION</scope>
</reference>
<accession>A0A2K5X9U6</accession>
<evidence type="ECO:0000256" key="17">
    <source>
        <dbReference type="ARBA" id="ARBA00031019"/>
    </source>
</evidence>
<proteinExistence type="inferred from homology"/>
<keyword evidence="9" id="KW-1278">Translocase</keyword>
<evidence type="ECO:0000256" key="3">
    <source>
        <dbReference type="ARBA" id="ARBA00012944"/>
    </source>
</evidence>
<evidence type="ECO:0000256" key="5">
    <source>
        <dbReference type="ARBA" id="ARBA00022448"/>
    </source>
</evidence>
<evidence type="ECO:0000256" key="16">
    <source>
        <dbReference type="ARBA" id="ARBA00024376"/>
    </source>
</evidence>
<feature type="transmembrane region" description="Helical" evidence="19">
    <location>
        <begin position="31"/>
        <end position="51"/>
    </location>
</feature>
<comment type="function">
    <text evidence="15">Core subunit of the mitochondrial membrane respiratory chain NADH dehydrogenase (Complex I) which catalyzes electron transfer from NADH through the respiratory chain, using ubiquinone as an electron acceptor. Essential for the catalytic activity and assembly of complex I.</text>
</comment>
<reference evidence="20" key="1">
    <citation type="submission" date="2025-08" db="UniProtKB">
        <authorList>
            <consortium name="Ensembl"/>
        </authorList>
    </citation>
    <scope>IDENTIFICATION</scope>
</reference>
<dbReference type="Pfam" id="PF00499">
    <property type="entry name" value="Oxidored_q3"/>
    <property type="match status" value="1"/>
</dbReference>
<feature type="transmembrane region" description="Helical" evidence="19">
    <location>
        <begin position="89"/>
        <end position="109"/>
    </location>
</feature>
<comment type="subcellular location">
    <subcellularLocation>
        <location evidence="1">Mitochondrion inner membrane</location>
        <topology evidence="1">Multi-pass membrane protein</topology>
    </subcellularLocation>
</comment>
<feature type="transmembrane region" description="Helical" evidence="19">
    <location>
        <begin position="177"/>
        <end position="196"/>
    </location>
</feature>
<dbReference type="PANTHER" id="PTHR11435:SF1">
    <property type="entry name" value="NADH-UBIQUINONE OXIDOREDUCTASE CHAIN 6"/>
    <property type="match status" value="1"/>
</dbReference>